<protein>
    <submittedName>
        <fullName evidence="1">Uncharacterized protein</fullName>
    </submittedName>
</protein>
<reference evidence="1 2" key="1">
    <citation type="submission" date="2023-10" db="EMBL/GenBank/DDBJ databases">
        <title>Genome-Wide Identification Analysis in wild type Solanum Pinnatisectum Reveals Some Genes Defensing Phytophthora Infestans.</title>
        <authorList>
            <person name="Sun C."/>
        </authorList>
    </citation>
    <scope>NUCLEOTIDE SEQUENCE [LARGE SCALE GENOMIC DNA]</scope>
    <source>
        <strain evidence="1">LQN</strain>
        <tissue evidence="1">Leaf</tissue>
    </source>
</reference>
<comment type="caution">
    <text evidence="1">The sequence shown here is derived from an EMBL/GenBank/DDBJ whole genome shotgun (WGS) entry which is preliminary data.</text>
</comment>
<dbReference type="EMBL" id="JAWPEI010000001">
    <property type="protein sequence ID" value="KAK4736915.1"/>
    <property type="molecule type" value="Genomic_DNA"/>
</dbReference>
<proteinExistence type="predicted"/>
<evidence type="ECO:0000313" key="1">
    <source>
        <dbReference type="EMBL" id="KAK4736915.1"/>
    </source>
</evidence>
<sequence>MKDLVGKSTPCMVEVSDKEGNDGHQTSTFKFDQQPTSPIQMDFANNDQNIGVSNFVVEDQNHQEMKDVNPFHPSNIHHSSKQSNELTVSQSFLSDSQLPTDIPITTIVVRSNTNTPLARNKMPSQILKSPYLTSFGSSEKGKKVMEDVIRPYFPYEGLEITNRAPNFLIDEYIQWVTKGLLKSHANK</sequence>
<name>A0AAV9MFU6_9SOLN</name>
<dbReference type="Proteomes" id="UP001311915">
    <property type="component" value="Unassembled WGS sequence"/>
</dbReference>
<dbReference type="AlphaFoldDB" id="A0AAV9MFU6"/>
<keyword evidence="2" id="KW-1185">Reference proteome</keyword>
<gene>
    <name evidence="1" type="ORF">R3W88_000612</name>
</gene>
<evidence type="ECO:0000313" key="2">
    <source>
        <dbReference type="Proteomes" id="UP001311915"/>
    </source>
</evidence>
<organism evidence="1 2">
    <name type="scientific">Solanum pinnatisectum</name>
    <name type="common">tansyleaf nightshade</name>
    <dbReference type="NCBI Taxonomy" id="50273"/>
    <lineage>
        <taxon>Eukaryota</taxon>
        <taxon>Viridiplantae</taxon>
        <taxon>Streptophyta</taxon>
        <taxon>Embryophyta</taxon>
        <taxon>Tracheophyta</taxon>
        <taxon>Spermatophyta</taxon>
        <taxon>Magnoliopsida</taxon>
        <taxon>eudicotyledons</taxon>
        <taxon>Gunneridae</taxon>
        <taxon>Pentapetalae</taxon>
        <taxon>asterids</taxon>
        <taxon>lamiids</taxon>
        <taxon>Solanales</taxon>
        <taxon>Solanaceae</taxon>
        <taxon>Solanoideae</taxon>
        <taxon>Solaneae</taxon>
        <taxon>Solanum</taxon>
    </lineage>
</organism>
<accession>A0AAV9MFU6</accession>